<accession>A0ACD1DT18</accession>
<keyword evidence="2" id="KW-1185">Reference proteome</keyword>
<evidence type="ECO:0000313" key="2">
    <source>
        <dbReference type="Proteomes" id="UP000682204"/>
    </source>
</evidence>
<dbReference type="Proteomes" id="UP000682204">
    <property type="component" value="Chromosome"/>
</dbReference>
<sequence>MKLRLFATLRGLSGAKEMDVATPATVGELLSDLSRRWGRNFDGQIFQDRDRTALVNGVIVLVNGRHIAHLAGMETPLTESDIVDLFPPLAGG</sequence>
<gene>
    <name evidence="1" type="ORF">KIH16_08590</name>
</gene>
<organism evidence="1 2">
    <name type="scientific">Aminirod propionatiphilus</name>
    <dbReference type="NCBI Taxonomy" id="3415223"/>
    <lineage>
        <taxon>Bacteria</taxon>
        <taxon>Thermotogati</taxon>
        <taxon>Synergistota</taxon>
        <taxon>Synergistia</taxon>
        <taxon>Synergistales</taxon>
        <taxon>Aminiphilaceae</taxon>
        <taxon>Aminirod</taxon>
    </lineage>
</organism>
<reference evidence="1" key="1">
    <citation type="submission" date="2021-05" db="EMBL/GenBank/DDBJ databases">
        <title>An isolated secondary fermenter in methanogenic hydrocarbon-degrading communities.</title>
        <authorList>
            <person name="Liu Y.-F."/>
            <person name="Liu Z.-l."/>
        </authorList>
    </citation>
    <scope>NUCLEOTIDE SEQUENCE</scope>
    <source>
        <strain evidence="1">L-13</strain>
    </source>
</reference>
<evidence type="ECO:0000313" key="1">
    <source>
        <dbReference type="EMBL" id="QVL35262.1"/>
    </source>
</evidence>
<proteinExistence type="predicted"/>
<protein>
    <submittedName>
        <fullName evidence="1">MoaD/ThiS family protein</fullName>
    </submittedName>
</protein>
<name>A0ACD1DT18_9BACT</name>
<dbReference type="EMBL" id="CP074691">
    <property type="protein sequence ID" value="QVL35262.1"/>
    <property type="molecule type" value="Genomic_DNA"/>
</dbReference>